<gene>
    <name evidence="3" type="ORF">FC49_GL000963</name>
</gene>
<evidence type="ECO:0000313" key="3">
    <source>
        <dbReference type="EMBL" id="KRM14733.1"/>
    </source>
</evidence>
<name>A0A0R1WAN0_9LACO</name>
<evidence type="ECO:0000256" key="1">
    <source>
        <dbReference type="SAM" id="MobiDB-lite"/>
    </source>
</evidence>
<feature type="compositionally biased region" description="Gly residues" evidence="1">
    <location>
        <begin position="33"/>
        <end position="47"/>
    </location>
</feature>
<comment type="caution">
    <text evidence="3">The sequence shown here is derived from an EMBL/GenBank/DDBJ whole genome shotgun (WGS) entry which is preliminary data.</text>
</comment>
<feature type="compositionally biased region" description="Low complexity" evidence="1">
    <location>
        <begin position="48"/>
        <end position="58"/>
    </location>
</feature>
<sequence length="339" mass="37709">MERYNLFKHWKLTLTIVIAKVLTYQAAFASMGSTGGGGSSSTGGGGSSSSTGSSSSISGDHHTSDGSRAVLFVLCFAGLYVLTIIAGIAVYFYRRFCDLKAVNGLAAWMLTPNMKIKDFKRGLKNAKIRLENNAVDDQLVQNLIDTYAQAQFAYGQSIRRCFADSSHYMNRLKSQLGRVFSSTMRTEIIAKASKGIIDDVVVNHGRVVSAQRVSPDLIIAKVQVRGLDNEVNVLSDFNSSFQRQQWIDYVVFGREKGSAQWKIYNIIYGAHFHLNGEDFNHQQSLDSSEYTEQQLTVSPELVKAAEACKKRFSRRQNIKVLLRWAVIILGILFINHILG</sequence>
<dbReference type="RefSeq" id="WP_056984678.1">
    <property type="nucleotide sequence ID" value="NZ_AZGE01000022.1"/>
</dbReference>
<dbReference type="EMBL" id="AZGE01000022">
    <property type="protein sequence ID" value="KRM14733.1"/>
    <property type="molecule type" value="Genomic_DNA"/>
</dbReference>
<dbReference type="Proteomes" id="UP000050973">
    <property type="component" value="Unassembled WGS sequence"/>
</dbReference>
<dbReference type="PATRIC" id="fig|1423779.3.peg.984"/>
<keyword evidence="2" id="KW-0472">Membrane</keyword>
<accession>A0A0R1WAN0</accession>
<feature type="transmembrane region" description="Helical" evidence="2">
    <location>
        <begin position="12"/>
        <end position="31"/>
    </location>
</feature>
<evidence type="ECO:0008006" key="5">
    <source>
        <dbReference type="Google" id="ProtNLM"/>
    </source>
</evidence>
<organism evidence="3 4">
    <name type="scientific">Limosilactobacillus oris DSM 4864</name>
    <dbReference type="NCBI Taxonomy" id="1423779"/>
    <lineage>
        <taxon>Bacteria</taxon>
        <taxon>Bacillati</taxon>
        <taxon>Bacillota</taxon>
        <taxon>Bacilli</taxon>
        <taxon>Lactobacillales</taxon>
        <taxon>Lactobacillaceae</taxon>
        <taxon>Limosilactobacillus</taxon>
    </lineage>
</organism>
<feature type="region of interest" description="Disordered" evidence="1">
    <location>
        <begin position="33"/>
        <end position="60"/>
    </location>
</feature>
<dbReference type="AlphaFoldDB" id="A0A0R1WAN0"/>
<keyword evidence="2" id="KW-0812">Transmembrane</keyword>
<feature type="transmembrane region" description="Helical" evidence="2">
    <location>
        <begin position="69"/>
        <end position="93"/>
    </location>
</feature>
<protein>
    <recommendedName>
        <fullName evidence="5">Tim44-like domain-containing protein</fullName>
    </recommendedName>
</protein>
<evidence type="ECO:0000256" key="2">
    <source>
        <dbReference type="SAM" id="Phobius"/>
    </source>
</evidence>
<keyword evidence="2" id="KW-1133">Transmembrane helix</keyword>
<proteinExistence type="predicted"/>
<evidence type="ECO:0000313" key="4">
    <source>
        <dbReference type="Proteomes" id="UP000050973"/>
    </source>
</evidence>
<reference evidence="3 4" key="1">
    <citation type="journal article" date="2015" name="Genome Announc.">
        <title>Expanding the biotechnology potential of lactobacilli through comparative genomics of 213 strains and associated genera.</title>
        <authorList>
            <person name="Sun Z."/>
            <person name="Harris H.M."/>
            <person name="McCann A."/>
            <person name="Guo C."/>
            <person name="Argimon S."/>
            <person name="Zhang W."/>
            <person name="Yang X."/>
            <person name="Jeffery I.B."/>
            <person name="Cooney J.C."/>
            <person name="Kagawa T.F."/>
            <person name="Liu W."/>
            <person name="Song Y."/>
            <person name="Salvetti E."/>
            <person name="Wrobel A."/>
            <person name="Rasinkangas P."/>
            <person name="Parkhill J."/>
            <person name="Rea M.C."/>
            <person name="O'Sullivan O."/>
            <person name="Ritari J."/>
            <person name="Douillard F.P."/>
            <person name="Paul Ross R."/>
            <person name="Yang R."/>
            <person name="Briner A.E."/>
            <person name="Felis G.E."/>
            <person name="de Vos W.M."/>
            <person name="Barrangou R."/>
            <person name="Klaenhammer T.R."/>
            <person name="Caufield P.W."/>
            <person name="Cui Y."/>
            <person name="Zhang H."/>
            <person name="O'Toole P.W."/>
        </authorList>
    </citation>
    <scope>NUCLEOTIDE SEQUENCE [LARGE SCALE GENOMIC DNA]</scope>
    <source>
        <strain evidence="3 4">DSM 4864</strain>
    </source>
</reference>
<feature type="transmembrane region" description="Helical" evidence="2">
    <location>
        <begin position="320"/>
        <end position="338"/>
    </location>
</feature>